<evidence type="ECO:0000256" key="5">
    <source>
        <dbReference type="ARBA" id="ARBA00023600"/>
    </source>
</evidence>
<sequence>MGKDAEVMTLYSLGMMILTFFLGEIEQMMYVLFALMAIEFLSFTISRVIKGNAAFKDIMAQLGKLAMILIMVSLANLLDKVVPMDFSLKDMTVTFYIFYEMLHIITHVSSAGLPIPQFVKDFIEGFRNMTKK</sequence>
<evidence type="ECO:0000256" key="3">
    <source>
        <dbReference type="ARBA" id="ARBA00022989"/>
    </source>
</evidence>
<keyword evidence="2 6" id="KW-0812">Transmembrane</keyword>
<feature type="transmembrane region" description="Helical" evidence="6">
    <location>
        <begin position="98"/>
        <end position="119"/>
    </location>
</feature>
<evidence type="ECO:0000256" key="1">
    <source>
        <dbReference type="ARBA" id="ARBA00004141"/>
    </source>
</evidence>
<reference evidence="7 8" key="1">
    <citation type="journal article" date="2017" name="Int. J. Syst. Evol. Microbiol.">
        <title>Bacillus mangrovi sp. nov., isolated from a sediment sample from a mangrove forest.</title>
        <authorList>
            <person name="Gupta V."/>
            <person name="Singh P.K."/>
            <person name="Korpole S."/>
            <person name="Tanuku N.R.S."/>
            <person name="Pinnaka A.K."/>
        </authorList>
    </citation>
    <scope>NUCLEOTIDE SEQUENCE [LARGE SCALE GENOMIC DNA]</scope>
    <source>
        <strain evidence="7 8">KCTC 33872</strain>
    </source>
</reference>
<evidence type="ECO:0000313" key="8">
    <source>
        <dbReference type="Proteomes" id="UP000434639"/>
    </source>
</evidence>
<keyword evidence="4 6" id="KW-0472">Membrane</keyword>
<feature type="transmembrane region" description="Helical" evidence="6">
    <location>
        <begin position="29"/>
        <end position="49"/>
    </location>
</feature>
<protein>
    <recommendedName>
        <fullName evidence="9">Holin</fullName>
    </recommendedName>
</protein>
<dbReference type="EMBL" id="WMIB01000014">
    <property type="protein sequence ID" value="MTH54453.1"/>
    <property type="molecule type" value="Genomic_DNA"/>
</dbReference>
<dbReference type="OrthoDB" id="88184at2"/>
<dbReference type="Pfam" id="PF05105">
    <property type="entry name" value="Phage_holin_4_1"/>
    <property type="match status" value="1"/>
</dbReference>
<dbReference type="NCBIfam" id="TIGR01593">
    <property type="entry name" value="holin_tox_secr"/>
    <property type="match status" value="1"/>
</dbReference>
<evidence type="ECO:0000256" key="6">
    <source>
        <dbReference type="SAM" id="Phobius"/>
    </source>
</evidence>
<keyword evidence="8" id="KW-1185">Reference proteome</keyword>
<dbReference type="RefSeq" id="WP_155112965.1">
    <property type="nucleotide sequence ID" value="NZ_WMIB01000014.1"/>
</dbReference>
<evidence type="ECO:0000256" key="4">
    <source>
        <dbReference type="ARBA" id="ARBA00023136"/>
    </source>
</evidence>
<comment type="subcellular location">
    <subcellularLocation>
        <location evidence="1">Membrane</location>
        <topology evidence="1">Multi-pass membrane protein</topology>
    </subcellularLocation>
</comment>
<gene>
    <name evidence="7" type="ORF">GKZ89_13700</name>
</gene>
<organism evidence="7 8">
    <name type="scientific">Metabacillus mangrovi</name>
    <dbReference type="NCBI Taxonomy" id="1491830"/>
    <lineage>
        <taxon>Bacteria</taxon>
        <taxon>Bacillati</taxon>
        <taxon>Bacillota</taxon>
        <taxon>Bacilli</taxon>
        <taxon>Bacillales</taxon>
        <taxon>Bacillaceae</taxon>
        <taxon>Metabacillus</taxon>
    </lineage>
</organism>
<dbReference type="AlphaFoldDB" id="A0A7X2S6A3"/>
<feature type="transmembrane region" description="Helical" evidence="6">
    <location>
        <begin position="61"/>
        <end position="78"/>
    </location>
</feature>
<keyword evidence="3 6" id="KW-1133">Transmembrane helix</keyword>
<name>A0A7X2S6A3_9BACI</name>
<dbReference type="Proteomes" id="UP000434639">
    <property type="component" value="Unassembled WGS sequence"/>
</dbReference>
<accession>A0A7X2S6A3</accession>
<evidence type="ECO:0000256" key="2">
    <source>
        <dbReference type="ARBA" id="ARBA00022692"/>
    </source>
</evidence>
<dbReference type="GO" id="GO:0016020">
    <property type="term" value="C:membrane"/>
    <property type="evidence" value="ECO:0007669"/>
    <property type="project" value="UniProtKB-SubCell"/>
</dbReference>
<comment type="caution">
    <text evidence="7">The sequence shown here is derived from an EMBL/GenBank/DDBJ whole genome shotgun (WGS) entry which is preliminary data.</text>
</comment>
<comment type="similarity">
    <text evidence="5">Belongs to the bacteriophage holin family. Cp-1 holin subfamily.</text>
</comment>
<dbReference type="InterPro" id="IPR006480">
    <property type="entry name" value="Phage_holin_4_1"/>
</dbReference>
<evidence type="ECO:0008006" key="9">
    <source>
        <dbReference type="Google" id="ProtNLM"/>
    </source>
</evidence>
<proteinExistence type="inferred from homology"/>
<evidence type="ECO:0000313" key="7">
    <source>
        <dbReference type="EMBL" id="MTH54453.1"/>
    </source>
</evidence>
<feature type="transmembrane region" description="Helical" evidence="6">
    <location>
        <begin position="7"/>
        <end position="23"/>
    </location>
</feature>